<dbReference type="Proteomes" id="UP001157423">
    <property type="component" value="Segment"/>
</dbReference>
<sequence length="379" mass="42871">MKKTNTKSTNTETGMTSRYKSLLLLISVVTTNLGYYVPPAGNTTTVSCNVPPSDLSTKFGTIIAELHTELNMSLPFYVGQTIDLKVHLDNGSTLLLTQICEMDSNDLLLTGFNDYFTINRTVSRVKSIILNYDMINEGSAEQTTPFTFWEEQDKSTTQWPLFTTPYWVYNNPTTPLNRELSSTVKPLHTTPKSKQTTAVVEVDVQGIISIQANGEEITDEMKRNMGYDAPDPPDSYTPPYSTARYQSAVKGFISRRVGRDVSQIKLPLDTSTVTKLRVGLDLIRRRIHKLDTTMKELMFLFKVAMVIEVGTPSKNCIQEPLSIERTLRCWAKHYKAVSASPNFYMLLTIFGDIIDKETKMRVETKEYDYLKTLIKSSNI</sequence>
<keyword evidence="3" id="KW-1185">Reference proteome</keyword>
<dbReference type="KEGG" id="vg:80544333"/>
<keyword evidence="1" id="KW-1133">Transmembrane helix</keyword>
<dbReference type="EMBL" id="MZ822104">
    <property type="protein sequence ID" value="UCR92528.1"/>
    <property type="molecule type" value="Viral_cRNA"/>
</dbReference>
<evidence type="ECO:0000313" key="2">
    <source>
        <dbReference type="EMBL" id="UCR92528.1"/>
    </source>
</evidence>
<evidence type="ECO:0000313" key="3">
    <source>
        <dbReference type="Proteomes" id="UP001157423"/>
    </source>
</evidence>
<reference evidence="2 3" key="1">
    <citation type="submission" date="2021-08" db="EMBL/GenBank/DDBJ databases">
        <authorList>
            <person name="Li N.N."/>
        </authorList>
    </citation>
    <scope>NUCLEOTIDE SEQUENCE [LARGE SCALE GENOMIC DNA]</scope>
    <source>
        <strain evidence="2">Sichuan/2019</strain>
    </source>
</reference>
<proteinExistence type="predicted"/>
<keyword evidence="1" id="KW-0812">Transmembrane</keyword>
<evidence type="ECO:0000256" key="1">
    <source>
        <dbReference type="SAM" id="Phobius"/>
    </source>
</evidence>
<dbReference type="RefSeq" id="YP_010805437.1">
    <property type="nucleotide sequence ID" value="NC_077149.1"/>
</dbReference>
<accession>A0A8K1J8W3</accession>
<protein>
    <submittedName>
        <fullName evidence="2">Uncharacterized protein</fullName>
    </submittedName>
</protein>
<keyword evidence="1" id="KW-0472">Membrane</keyword>
<dbReference type="GeneID" id="80544333"/>
<feature type="transmembrane region" description="Helical" evidence="1">
    <location>
        <begin position="21"/>
        <end position="38"/>
    </location>
</feature>
<name>A0A8K1J8W3_9RHAB</name>
<organism evidence="2 3">
    <name type="scientific">Apis rhabdovirus 3</name>
    <dbReference type="NCBI Taxonomy" id="2873557"/>
    <lineage>
        <taxon>Viruses</taxon>
        <taxon>Riboviria</taxon>
        <taxon>Orthornavirae</taxon>
        <taxon>Negarnaviricota</taxon>
        <taxon>Haploviricotina</taxon>
        <taxon>Monjiviricetes</taxon>
        <taxon>Mononegavirales</taxon>
        <taxon>Rhabdoviridae</taxon>
        <taxon>Alpharhabdovirinae</taxon>
        <taxon>Sigmavirus</taxon>
        <taxon>Sigmavirus sichuan</taxon>
    </lineage>
</organism>